<dbReference type="EMBL" id="BNCO01000109">
    <property type="protein sequence ID" value="GIL68073.1"/>
    <property type="molecule type" value="Genomic_DNA"/>
</dbReference>
<sequence>MNCIIQTTCKTPVRHCSRKCAVGAQVARLRVCTSKRAIPCGALRREIERVSFADVYLAMQERVATNGTLPKMDGLVMVESIRNLEHAQRSLGLIARHVASKRELAGALELDWPVRKKWLSRICEMALRLPNGKPLILDVFANADTFALSTYFAAETLEQLAAQGAELALLTRLVELFRSKRPAGDKGVAAAYHRLLAVVRERKDEGATKAATAALKEYLMAPPVEVPPAAAAAPAAVVASA</sequence>
<reference evidence="1" key="1">
    <citation type="journal article" date="2021" name="Proc. Natl. Acad. Sci. U.S.A.">
        <title>Three genomes in the algal genus Volvox reveal the fate of a haploid sex-determining region after a transition to homothallism.</title>
        <authorList>
            <person name="Yamamoto K."/>
            <person name="Hamaji T."/>
            <person name="Kawai-Toyooka H."/>
            <person name="Matsuzaki R."/>
            <person name="Takahashi F."/>
            <person name="Nishimura Y."/>
            <person name="Kawachi M."/>
            <person name="Noguchi H."/>
            <person name="Minakuchi Y."/>
            <person name="Umen J.G."/>
            <person name="Toyoda A."/>
            <person name="Nozaki H."/>
        </authorList>
    </citation>
    <scope>NUCLEOTIDE SEQUENCE</scope>
    <source>
        <strain evidence="1">NIES-3780</strain>
    </source>
</reference>
<accession>A0A8J4BVI5</accession>
<dbReference type="Proteomes" id="UP000747399">
    <property type="component" value="Unassembled WGS sequence"/>
</dbReference>
<evidence type="ECO:0000313" key="2">
    <source>
        <dbReference type="Proteomes" id="UP000747399"/>
    </source>
</evidence>
<name>A0A8J4BVI5_9CHLO</name>
<comment type="caution">
    <text evidence="1">The sequence shown here is derived from an EMBL/GenBank/DDBJ whole genome shotgun (WGS) entry which is preliminary data.</text>
</comment>
<gene>
    <name evidence="1" type="ORF">Vafri_21387</name>
</gene>
<keyword evidence="2" id="KW-1185">Reference proteome</keyword>
<dbReference type="AlphaFoldDB" id="A0A8J4BVI5"/>
<organism evidence="1 2">
    <name type="scientific">Volvox africanus</name>
    <dbReference type="NCBI Taxonomy" id="51714"/>
    <lineage>
        <taxon>Eukaryota</taxon>
        <taxon>Viridiplantae</taxon>
        <taxon>Chlorophyta</taxon>
        <taxon>core chlorophytes</taxon>
        <taxon>Chlorophyceae</taxon>
        <taxon>CS clade</taxon>
        <taxon>Chlamydomonadales</taxon>
        <taxon>Volvocaceae</taxon>
        <taxon>Volvox</taxon>
    </lineage>
</organism>
<evidence type="ECO:0000313" key="1">
    <source>
        <dbReference type="EMBL" id="GIL68073.1"/>
    </source>
</evidence>
<protein>
    <submittedName>
        <fullName evidence="1">Uncharacterized protein</fullName>
    </submittedName>
</protein>
<proteinExistence type="predicted"/>